<feature type="region of interest" description="Disordered" evidence="1">
    <location>
        <begin position="84"/>
        <end position="105"/>
    </location>
</feature>
<dbReference type="EMBL" id="JANPWB010000016">
    <property type="protein sequence ID" value="KAJ1081399.1"/>
    <property type="molecule type" value="Genomic_DNA"/>
</dbReference>
<comment type="caution">
    <text evidence="2">The sequence shown here is derived from an EMBL/GenBank/DDBJ whole genome shotgun (WGS) entry which is preliminary data.</text>
</comment>
<dbReference type="AlphaFoldDB" id="A0AAV7KSC5"/>
<proteinExistence type="predicted"/>
<name>A0AAV7KSC5_PLEWA</name>
<dbReference type="Proteomes" id="UP001066276">
    <property type="component" value="Chromosome 12"/>
</dbReference>
<evidence type="ECO:0000313" key="2">
    <source>
        <dbReference type="EMBL" id="KAJ1081399.1"/>
    </source>
</evidence>
<keyword evidence="3" id="KW-1185">Reference proteome</keyword>
<evidence type="ECO:0000313" key="3">
    <source>
        <dbReference type="Proteomes" id="UP001066276"/>
    </source>
</evidence>
<evidence type="ECO:0000256" key="1">
    <source>
        <dbReference type="SAM" id="MobiDB-lite"/>
    </source>
</evidence>
<protein>
    <submittedName>
        <fullName evidence="2">Uncharacterized protein</fullName>
    </submittedName>
</protein>
<reference evidence="2" key="1">
    <citation type="journal article" date="2022" name="bioRxiv">
        <title>Sequencing and chromosome-scale assembly of the giantPleurodeles waltlgenome.</title>
        <authorList>
            <person name="Brown T."/>
            <person name="Elewa A."/>
            <person name="Iarovenko S."/>
            <person name="Subramanian E."/>
            <person name="Araus A.J."/>
            <person name="Petzold A."/>
            <person name="Susuki M."/>
            <person name="Suzuki K.-i.T."/>
            <person name="Hayashi T."/>
            <person name="Toyoda A."/>
            <person name="Oliveira C."/>
            <person name="Osipova E."/>
            <person name="Leigh N.D."/>
            <person name="Simon A."/>
            <person name="Yun M.H."/>
        </authorList>
    </citation>
    <scope>NUCLEOTIDE SEQUENCE</scope>
    <source>
        <strain evidence="2">20211129_DDA</strain>
        <tissue evidence="2">Liver</tissue>
    </source>
</reference>
<gene>
    <name evidence="2" type="ORF">NDU88_001581</name>
</gene>
<accession>A0AAV7KSC5</accession>
<organism evidence="2 3">
    <name type="scientific">Pleurodeles waltl</name>
    <name type="common">Iberian ribbed newt</name>
    <dbReference type="NCBI Taxonomy" id="8319"/>
    <lineage>
        <taxon>Eukaryota</taxon>
        <taxon>Metazoa</taxon>
        <taxon>Chordata</taxon>
        <taxon>Craniata</taxon>
        <taxon>Vertebrata</taxon>
        <taxon>Euteleostomi</taxon>
        <taxon>Amphibia</taxon>
        <taxon>Batrachia</taxon>
        <taxon>Caudata</taxon>
        <taxon>Salamandroidea</taxon>
        <taxon>Salamandridae</taxon>
        <taxon>Pleurodelinae</taxon>
        <taxon>Pleurodeles</taxon>
    </lineage>
</organism>
<sequence length="156" mass="17419">MSSWFVPFRVLLRIFQSCRGDRVTDLQQGTRHASFSPARPVHGEVLIVSSSLLLLLMGPSLVRGLGRQERELHSERQPCLHCSEPVHSSSAKAGKTAGVTPRGQVKHLTRHEEVWRERSRARAVSLALVASFVVYWRACGAARLIETHTQGYDATH</sequence>